<dbReference type="Pfam" id="PF08448">
    <property type="entry name" value="PAS_4"/>
    <property type="match status" value="1"/>
</dbReference>
<evidence type="ECO:0000256" key="4">
    <source>
        <dbReference type="ARBA" id="ARBA00022679"/>
    </source>
</evidence>
<dbReference type="PROSITE" id="PS50109">
    <property type="entry name" value="HIS_KIN"/>
    <property type="match status" value="1"/>
</dbReference>
<evidence type="ECO:0000313" key="10">
    <source>
        <dbReference type="Proteomes" id="UP000229526"/>
    </source>
</evidence>
<dbReference type="SUPFAM" id="SSF55785">
    <property type="entry name" value="PYP-like sensor domain (PAS domain)"/>
    <property type="match status" value="1"/>
</dbReference>
<dbReference type="Gene3D" id="3.30.565.10">
    <property type="entry name" value="Histidine kinase-like ATPase, C-terminal domain"/>
    <property type="match status" value="1"/>
</dbReference>
<evidence type="ECO:0000259" key="8">
    <source>
        <dbReference type="PROSITE" id="PS50109"/>
    </source>
</evidence>
<dbReference type="InterPro" id="IPR035965">
    <property type="entry name" value="PAS-like_dom_sf"/>
</dbReference>
<comment type="catalytic activity">
    <reaction evidence="1">
        <text>ATP + protein L-histidine = ADP + protein N-phospho-L-histidine.</text>
        <dbReference type="EC" id="2.7.13.3"/>
    </reaction>
</comment>
<keyword evidence="3" id="KW-0597">Phosphoprotein</keyword>
<keyword evidence="7" id="KW-0067">ATP-binding</keyword>
<dbReference type="SUPFAM" id="SSF55874">
    <property type="entry name" value="ATPase domain of HSP90 chaperone/DNA topoisomerase II/histidine kinase"/>
    <property type="match status" value="1"/>
</dbReference>
<dbReference type="InterPro" id="IPR003594">
    <property type="entry name" value="HATPase_dom"/>
</dbReference>
<organism evidence="9 10">
    <name type="scientific">Candidatus Harrisonbacteria bacterium CG10_big_fil_rev_8_21_14_0_10_49_15</name>
    <dbReference type="NCBI Taxonomy" id="1974587"/>
    <lineage>
        <taxon>Bacteria</taxon>
        <taxon>Candidatus Harrisoniibacteriota</taxon>
    </lineage>
</organism>
<dbReference type="GO" id="GO:0005524">
    <property type="term" value="F:ATP binding"/>
    <property type="evidence" value="ECO:0007669"/>
    <property type="project" value="UniProtKB-KW"/>
</dbReference>
<evidence type="ECO:0000256" key="7">
    <source>
        <dbReference type="ARBA" id="ARBA00022840"/>
    </source>
</evidence>
<dbReference type="Proteomes" id="UP000229526">
    <property type="component" value="Unassembled WGS sequence"/>
</dbReference>
<keyword evidence="4" id="KW-0808">Transferase</keyword>
<dbReference type="InterPro" id="IPR013656">
    <property type="entry name" value="PAS_4"/>
</dbReference>
<dbReference type="InterPro" id="IPR011495">
    <property type="entry name" value="Sig_transdc_His_kin_sub2_dim/P"/>
</dbReference>
<dbReference type="EC" id="2.7.13.3" evidence="2"/>
<evidence type="ECO:0000256" key="3">
    <source>
        <dbReference type="ARBA" id="ARBA00022553"/>
    </source>
</evidence>
<dbReference type="EMBL" id="PFBD01000005">
    <property type="protein sequence ID" value="PIR87383.1"/>
    <property type="molecule type" value="Genomic_DNA"/>
</dbReference>
<dbReference type="Pfam" id="PF07568">
    <property type="entry name" value="HisKA_2"/>
    <property type="match status" value="1"/>
</dbReference>
<dbReference type="InterPro" id="IPR005467">
    <property type="entry name" value="His_kinase_dom"/>
</dbReference>
<feature type="domain" description="Histidine kinase" evidence="8">
    <location>
        <begin position="147"/>
        <end position="338"/>
    </location>
</feature>
<proteinExistence type="predicted"/>
<dbReference type="InterPro" id="IPR036890">
    <property type="entry name" value="HATPase_C_sf"/>
</dbReference>
<dbReference type="PANTHER" id="PTHR41523">
    <property type="entry name" value="TWO-COMPONENT SYSTEM SENSOR PROTEIN"/>
    <property type="match status" value="1"/>
</dbReference>
<dbReference type="SMART" id="SM00387">
    <property type="entry name" value="HATPase_c"/>
    <property type="match status" value="1"/>
</dbReference>
<evidence type="ECO:0000256" key="1">
    <source>
        <dbReference type="ARBA" id="ARBA00000085"/>
    </source>
</evidence>
<dbReference type="Pfam" id="PF02518">
    <property type="entry name" value="HATPase_c"/>
    <property type="match status" value="1"/>
</dbReference>
<evidence type="ECO:0000256" key="6">
    <source>
        <dbReference type="ARBA" id="ARBA00022777"/>
    </source>
</evidence>
<dbReference type="AlphaFoldDB" id="A0A2H0ULW4"/>
<evidence type="ECO:0000256" key="5">
    <source>
        <dbReference type="ARBA" id="ARBA00022741"/>
    </source>
</evidence>
<keyword evidence="5" id="KW-0547">Nucleotide-binding</keyword>
<evidence type="ECO:0000313" key="9">
    <source>
        <dbReference type="EMBL" id="PIR87383.1"/>
    </source>
</evidence>
<reference evidence="10" key="1">
    <citation type="submission" date="2017-09" db="EMBL/GenBank/DDBJ databases">
        <title>Depth-based differentiation of microbial function through sediment-hosted aquifers and enrichment of novel symbionts in the deep terrestrial subsurface.</title>
        <authorList>
            <person name="Probst A.J."/>
            <person name="Ladd B."/>
            <person name="Jarett J.K."/>
            <person name="Geller-Mcgrath D.E."/>
            <person name="Sieber C.M.K."/>
            <person name="Emerson J.B."/>
            <person name="Anantharaman K."/>
            <person name="Thomas B.C."/>
            <person name="Malmstrom R."/>
            <person name="Stieglmeier M."/>
            <person name="Klingl A."/>
            <person name="Woyke T."/>
            <person name="Ryan C.M."/>
            <person name="Banfield J.F."/>
        </authorList>
    </citation>
    <scope>NUCLEOTIDE SEQUENCE [LARGE SCALE GENOMIC DNA]</scope>
</reference>
<name>A0A2H0ULW4_9BACT</name>
<dbReference type="Gene3D" id="3.30.450.20">
    <property type="entry name" value="PAS domain"/>
    <property type="match status" value="1"/>
</dbReference>
<keyword evidence="6 9" id="KW-0418">Kinase</keyword>
<sequence>MNKPTKKGLGLELTEAIVEALQEPIVILDRNLCVVVGNRAFYDKFSVDYQEVYGKKFSELGSGEWDIPALSTLLAQVLPEKTKVEGYEVVHTFENLGLRVMLLDARLIESKNNQQDIFVSITDITDRRKTERDKENLMLQKDILLKEMRHRIANSLQLIASVILLKASTVKSEESRVHLEDAHDRIISIATVQRNLEPTSEGSLVPVLEYLRTLCESIAKSMIGGRKPITIKVTGGGGSVTPDEAISLGLITTELVINALRHAFPKGEGQITVTYESGPEKWNLSIGDDGVGLSATEERGEGLGTSIVGSLAGQLNAEVTKVSTDRGTVVSVSYPVAVRSSSK</sequence>
<evidence type="ECO:0000256" key="2">
    <source>
        <dbReference type="ARBA" id="ARBA00012438"/>
    </source>
</evidence>
<dbReference type="GO" id="GO:0004673">
    <property type="term" value="F:protein histidine kinase activity"/>
    <property type="evidence" value="ECO:0007669"/>
    <property type="project" value="UniProtKB-EC"/>
</dbReference>
<protein>
    <recommendedName>
        <fullName evidence="2">histidine kinase</fullName>
        <ecNumber evidence="2">2.7.13.3</ecNumber>
    </recommendedName>
</protein>
<dbReference type="PANTHER" id="PTHR41523:SF8">
    <property type="entry name" value="ETHYLENE RESPONSE SENSOR PROTEIN"/>
    <property type="match status" value="1"/>
</dbReference>
<accession>A0A2H0ULW4</accession>
<gene>
    <name evidence="9" type="ORF">COU11_00670</name>
</gene>
<comment type="caution">
    <text evidence="9">The sequence shown here is derived from an EMBL/GenBank/DDBJ whole genome shotgun (WGS) entry which is preliminary data.</text>
</comment>